<dbReference type="Proteomes" id="UP000662618">
    <property type="component" value="Unassembled WGS sequence"/>
</dbReference>
<comment type="caution">
    <text evidence="4">The sequence shown here is derived from an EMBL/GenBank/DDBJ whole genome shotgun (WGS) entry which is preliminary data.</text>
</comment>
<feature type="signal peptide" evidence="2">
    <location>
        <begin position="1"/>
        <end position="17"/>
    </location>
</feature>
<evidence type="ECO:0000256" key="1">
    <source>
        <dbReference type="ARBA" id="ARBA00022729"/>
    </source>
</evidence>
<feature type="chain" id="PRO_5040328029" description="Secretion system C-terminal sorting domain-containing protein" evidence="2">
    <location>
        <begin position="18"/>
        <end position="195"/>
    </location>
</feature>
<sequence length="195" mass="21049">MRKLPILYILLSAKCLAQETYCNNPLPYNTNTSSVLSFTAAAPPIVGNKYWTSAAITTTGNINISNNKIYSGTSISMTNGFKASSSGGNVVMAVGNCSIPLAKMDESGSSIYDSGRSIVLYPNPATTVINSQFNNIDVKKIAIYSLSGTLVYQSMIEIGSKSFSIDISHIPESGYIIVYTLKDDTKISKKFIKKK</sequence>
<dbReference type="EMBL" id="CAJIMS010000001">
    <property type="protein sequence ID" value="CAD7815137.1"/>
    <property type="molecule type" value="Genomic_DNA"/>
</dbReference>
<evidence type="ECO:0000256" key="2">
    <source>
        <dbReference type="SAM" id="SignalP"/>
    </source>
</evidence>
<proteinExistence type="predicted"/>
<reference evidence="4" key="1">
    <citation type="submission" date="2020-12" db="EMBL/GenBank/DDBJ databases">
        <authorList>
            <person name="Rodrigo-Torres L."/>
            <person name="Arahal R. D."/>
            <person name="Lucena T."/>
        </authorList>
    </citation>
    <scope>NUCLEOTIDE SEQUENCE</scope>
    <source>
        <strain evidence="4">CECT 9390</strain>
    </source>
</reference>
<evidence type="ECO:0000313" key="4">
    <source>
        <dbReference type="EMBL" id="CAD7815137.1"/>
    </source>
</evidence>
<dbReference type="NCBIfam" id="TIGR04183">
    <property type="entry name" value="Por_Secre_tail"/>
    <property type="match status" value="1"/>
</dbReference>
<accession>A0A9N8QRN0</accession>
<protein>
    <recommendedName>
        <fullName evidence="3">Secretion system C-terminal sorting domain-containing protein</fullName>
    </recommendedName>
</protein>
<evidence type="ECO:0000313" key="5">
    <source>
        <dbReference type="Proteomes" id="UP000662618"/>
    </source>
</evidence>
<feature type="domain" description="Secretion system C-terminal sorting" evidence="3">
    <location>
        <begin position="120"/>
        <end position="192"/>
    </location>
</feature>
<keyword evidence="1 2" id="KW-0732">Signal</keyword>
<gene>
    <name evidence="4" type="ORF">CHRY9390_02922</name>
</gene>
<dbReference type="Pfam" id="PF18962">
    <property type="entry name" value="Por_Secre_tail"/>
    <property type="match status" value="1"/>
</dbReference>
<dbReference type="AlphaFoldDB" id="A0A9N8QRN0"/>
<organism evidence="4 5">
    <name type="scientific">Chryseobacterium aquaeductus</name>
    <dbReference type="NCBI Taxonomy" id="2675056"/>
    <lineage>
        <taxon>Bacteria</taxon>
        <taxon>Pseudomonadati</taxon>
        <taxon>Bacteroidota</taxon>
        <taxon>Flavobacteriia</taxon>
        <taxon>Flavobacteriales</taxon>
        <taxon>Weeksellaceae</taxon>
        <taxon>Chryseobacterium group</taxon>
        <taxon>Chryseobacterium</taxon>
    </lineage>
</organism>
<name>A0A9N8QRN0_9FLAO</name>
<dbReference type="InterPro" id="IPR026444">
    <property type="entry name" value="Secre_tail"/>
</dbReference>
<evidence type="ECO:0000259" key="3">
    <source>
        <dbReference type="Pfam" id="PF18962"/>
    </source>
</evidence>
<keyword evidence="5" id="KW-1185">Reference proteome</keyword>